<dbReference type="InterPro" id="IPR041489">
    <property type="entry name" value="PDZ_6"/>
</dbReference>
<dbReference type="Pfam" id="PF13650">
    <property type="entry name" value="Asp_protease_2"/>
    <property type="match status" value="1"/>
</dbReference>
<sequence length="441" mass="50317">MKWLLTILISLMSLLPVKGQNWQLPPDKDHVIIPFDFVNNLIIVPVLLNDEPLSFIIDNGVKETLLFGEVLDSVKLKNTSSFSFQGFGIGEPIKGLMSLYNKLQVGGLVDTSHHLYVITDSAFNISKNIGIHIHGILGSTFFRNNVVSIDYVKKKITFAKRTEDLNVKLSKYQKLPISIENERAYARVNINAMKQRYADCKMLLDLGNSDPMMIFHREFPEYKISPPSIREYLGFGFNGAVHGYKNRIKNLQIADFDIKLPIVSYPDSNSYDPKKLVANRMGSIGNQILSRFYLVFDYVDNVVYMRPNKYFDKPYTLDMSGIEVVHEGFEFVKHRLTNFSDNKDGRTTINFSTEVNYQIELHATYIIDQVRPNSPAERAGVMIGDRLLRINGRGVGKMKLQDIKNKLQAGQDKLVKIKLARNDEEMSVEFRLVDPLALPII</sequence>
<evidence type="ECO:0000259" key="1">
    <source>
        <dbReference type="PROSITE" id="PS50106"/>
    </source>
</evidence>
<evidence type="ECO:0000313" key="3">
    <source>
        <dbReference type="Proteomes" id="UP000295197"/>
    </source>
</evidence>
<feature type="domain" description="PDZ" evidence="1">
    <location>
        <begin position="336"/>
        <end position="408"/>
    </location>
</feature>
<comment type="caution">
    <text evidence="2">The sequence shown here is derived from an EMBL/GenBank/DDBJ whole genome shotgun (WGS) entry which is preliminary data.</text>
</comment>
<dbReference type="Proteomes" id="UP000295197">
    <property type="component" value="Unassembled WGS sequence"/>
</dbReference>
<dbReference type="Pfam" id="PF17820">
    <property type="entry name" value="PDZ_6"/>
    <property type="match status" value="1"/>
</dbReference>
<organism evidence="2 3">
    <name type="scientific">Sphingobacterium alimentarium</name>
    <dbReference type="NCBI Taxonomy" id="797292"/>
    <lineage>
        <taxon>Bacteria</taxon>
        <taxon>Pseudomonadati</taxon>
        <taxon>Bacteroidota</taxon>
        <taxon>Sphingobacteriia</taxon>
        <taxon>Sphingobacteriales</taxon>
        <taxon>Sphingobacteriaceae</taxon>
        <taxon>Sphingobacterium</taxon>
    </lineage>
</organism>
<dbReference type="OrthoDB" id="3521766at2"/>
<keyword evidence="2" id="KW-0378">Hydrolase</keyword>
<dbReference type="GO" id="GO:0006508">
    <property type="term" value="P:proteolysis"/>
    <property type="evidence" value="ECO:0007669"/>
    <property type="project" value="UniProtKB-KW"/>
</dbReference>
<dbReference type="GO" id="GO:0008233">
    <property type="term" value="F:peptidase activity"/>
    <property type="evidence" value="ECO:0007669"/>
    <property type="project" value="UniProtKB-KW"/>
</dbReference>
<accession>A0A4V2VU60</accession>
<protein>
    <submittedName>
        <fullName evidence="2">Aspartyl protease</fullName>
    </submittedName>
</protein>
<dbReference type="InterPro" id="IPR036034">
    <property type="entry name" value="PDZ_sf"/>
</dbReference>
<dbReference type="PROSITE" id="PS50106">
    <property type="entry name" value="PDZ"/>
    <property type="match status" value="1"/>
</dbReference>
<keyword evidence="2" id="KW-0645">Protease</keyword>
<dbReference type="InterPro" id="IPR001478">
    <property type="entry name" value="PDZ"/>
</dbReference>
<dbReference type="SUPFAM" id="SSF50156">
    <property type="entry name" value="PDZ domain-like"/>
    <property type="match status" value="1"/>
</dbReference>
<gene>
    <name evidence="2" type="ORF">EDC17_102332</name>
</gene>
<dbReference type="Gene3D" id="2.40.70.10">
    <property type="entry name" value="Acid Proteases"/>
    <property type="match status" value="1"/>
</dbReference>
<dbReference type="AlphaFoldDB" id="A0A4V2VU60"/>
<reference evidence="2 3" key="1">
    <citation type="submission" date="2019-03" db="EMBL/GenBank/DDBJ databases">
        <title>Genomic Encyclopedia of Type Strains, Phase IV (KMG-IV): sequencing the most valuable type-strain genomes for metagenomic binning, comparative biology and taxonomic classification.</title>
        <authorList>
            <person name="Goeker M."/>
        </authorList>
    </citation>
    <scope>NUCLEOTIDE SEQUENCE [LARGE SCALE GENOMIC DNA]</scope>
    <source>
        <strain evidence="2 3">DSM 22362</strain>
    </source>
</reference>
<evidence type="ECO:0000313" key="2">
    <source>
        <dbReference type="EMBL" id="TCV12580.1"/>
    </source>
</evidence>
<dbReference type="RefSeq" id="WP_132777855.1">
    <property type="nucleotide sequence ID" value="NZ_SMBZ01000023.1"/>
</dbReference>
<name>A0A4V2VU60_9SPHI</name>
<dbReference type="InterPro" id="IPR021109">
    <property type="entry name" value="Peptidase_aspartic_dom_sf"/>
</dbReference>
<dbReference type="Gene3D" id="2.30.42.10">
    <property type="match status" value="1"/>
</dbReference>
<proteinExistence type="predicted"/>
<keyword evidence="3" id="KW-1185">Reference proteome</keyword>
<dbReference type="EMBL" id="SMBZ01000023">
    <property type="protein sequence ID" value="TCV12580.1"/>
    <property type="molecule type" value="Genomic_DNA"/>
</dbReference>
<dbReference type="SMART" id="SM00228">
    <property type="entry name" value="PDZ"/>
    <property type="match status" value="1"/>
</dbReference>